<keyword evidence="2" id="KW-1185">Reference proteome</keyword>
<proteinExistence type="predicted"/>
<evidence type="ECO:0000313" key="2">
    <source>
        <dbReference type="Proteomes" id="UP000824219"/>
    </source>
</evidence>
<dbReference type="AlphaFoldDB" id="A0A9D3P622"/>
<comment type="caution">
    <text evidence="1">The sequence shown here is derived from an EMBL/GenBank/DDBJ whole genome shotgun (WGS) entry which is preliminary data.</text>
</comment>
<accession>A0A9D3P622</accession>
<dbReference type="Proteomes" id="UP000824219">
    <property type="component" value="Linkage Group LG02"/>
</dbReference>
<dbReference type="EMBL" id="JAHKSW010000002">
    <property type="protein sequence ID" value="KAG7335261.1"/>
    <property type="molecule type" value="Genomic_DNA"/>
</dbReference>
<gene>
    <name evidence="1" type="ORF">KOW79_001857</name>
</gene>
<reference evidence="1 2" key="1">
    <citation type="submission" date="2021-06" db="EMBL/GenBank/DDBJ databases">
        <title>Chromosome-level genome assembly of the red-tail catfish (Hemibagrus wyckioides).</title>
        <authorList>
            <person name="Shao F."/>
        </authorList>
    </citation>
    <scope>NUCLEOTIDE SEQUENCE [LARGE SCALE GENOMIC DNA]</scope>
    <source>
        <strain evidence="1">EC202008001</strain>
        <tissue evidence="1">Blood</tissue>
    </source>
</reference>
<name>A0A9D3P622_9TELE</name>
<protein>
    <submittedName>
        <fullName evidence="1">Uncharacterized protein</fullName>
    </submittedName>
</protein>
<sequence length="75" mass="8811">MLECEDSFCRGKGWMSAEFVSPQLRENRKWTLQKCDLASSFFLQEYNLSCKTLPTVSPYLLPSTDLSWFVGFWIF</sequence>
<evidence type="ECO:0000313" key="1">
    <source>
        <dbReference type="EMBL" id="KAG7335261.1"/>
    </source>
</evidence>
<organism evidence="1 2">
    <name type="scientific">Hemibagrus wyckioides</name>
    <dbReference type="NCBI Taxonomy" id="337641"/>
    <lineage>
        <taxon>Eukaryota</taxon>
        <taxon>Metazoa</taxon>
        <taxon>Chordata</taxon>
        <taxon>Craniata</taxon>
        <taxon>Vertebrata</taxon>
        <taxon>Euteleostomi</taxon>
        <taxon>Actinopterygii</taxon>
        <taxon>Neopterygii</taxon>
        <taxon>Teleostei</taxon>
        <taxon>Ostariophysi</taxon>
        <taxon>Siluriformes</taxon>
        <taxon>Bagridae</taxon>
        <taxon>Hemibagrus</taxon>
    </lineage>
</organism>